<reference evidence="3 4" key="1">
    <citation type="submission" date="2018-08" db="EMBL/GenBank/DDBJ databases">
        <title>Genomic investigation of the strawberry pathogen Phytophthora fragariae indicates pathogenicity is determined by transcriptional variation in three key races.</title>
        <authorList>
            <person name="Adams T.M."/>
            <person name="Armitage A.D."/>
            <person name="Sobczyk M.K."/>
            <person name="Bates H.J."/>
            <person name="Dunwell J.M."/>
            <person name="Nellist C.F."/>
            <person name="Harrison R.J."/>
        </authorList>
    </citation>
    <scope>NUCLEOTIDE SEQUENCE [LARGE SCALE GENOMIC DNA]</scope>
    <source>
        <strain evidence="3 4">NOV-71</strain>
    </source>
</reference>
<dbReference type="SUPFAM" id="SSF82199">
    <property type="entry name" value="SET domain"/>
    <property type="match status" value="1"/>
</dbReference>
<proteinExistence type="predicted"/>
<feature type="region of interest" description="Disordered" evidence="1">
    <location>
        <begin position="723"/>
        <end position="797"/>
    </location>
</feature>
<dbReference type="InterPro" id="IPR046341">
    <property type="entry name" value="SET_dom_sf"/>
</dbReference>
<dbReference type="Gene3D" id="2.170.270.10">
    <property type="entry name" value="SET domain"/>
    <property type="match status" value="1"/>
</dbReference>
<dbReference type="CDD" id="cd22249">
    <property type="entry name" value="UDM1_RNF168_RNF169-like"/>
    <property type="match status" value="1"/>
</dbReference>
<feature type="region of interest" description="Disordered" evidence="1">
    <location>
        <begin position="659"/>
        <end position="706"/>
    </location>
</feature>
<feature type="compositionally biased region" description="Pro residues" evidence="1">
    <location>
        <begin position="134"/>
        <end position="146"/>
    </location>
</feature>
<feature type="compositionally biased region" description="Polar residues" evidence="1">
    <location>
        <begin position="680"/>
        <end position="706"/>
    </location>
</feature>
<feature type="compositionally biased region" description="Basic and acidic residues" evidence="1">
    <location>
        <begin position="197"/>
        <end position="210"/>
    </location>
</feature>
<dbReference type="Pfam" id="PF00856">
    <property type="entry name" value="SET"/>
    <property type="match status" value="1"/>
</dbReference>
<gene>
    <name evidence="3" type="ORF">PF007_g22921</name>
</gene>
<dbReference type="AlphaFoldDB" id="A0A6A3QQX2"/>
<dbReference type="Proteomes" id="UP000441208">
    <property type="component" value="Unassembled WGS sequence"/>
</dbReference>
<feature type="compositionally biased region" description="Low complexity" evidence="1">
    <location>
        <begin position="147"/>
        <end position="157"/>
    </location>
</feature>
<dbReference type="PANTHER" id="PTHR34409:SF1">
    <property type="entry name" value="MYB-LIKE DOMAIN-CONTAINING PROTEIN"/>
    <property type="match status" value="1"/>
</dbReference>
<evidence type="ECO:0000256" key="1">
    <source>
        <dbReference type="SAM" id="MobiDB-lite"/>
    </source>
</evidence>
<feature type="compositionally biased region" description="Low complexity" evidence="1">
    <location>
        <begin position="81"/>
        <end position="103"/>
    </location>
</feature>
<protein>
    <recommendedName>
        <fullName evidence="2">SET domain-containing protein</fullName>
    </recommendedName>
</protein>
<feature type="compositionally biased region" description="Low complexity" evidence="1">
    <location>
        <begin position="751"/>
        <end position="774"/>
    </location>
</feature>
<dbReference type="PROSITE" id="PS50280">
    <property type="entry name" value="SET"/>
    <property type="match status" value="1"/>
</dbReference>
<dbReference type="PANTHER" id="PTHR34409">
    <property type="entry name" value="SET DOMAIN-CONTAINING PROTEIN"/>
    <property type="match status" value="1"/>
</dbReference>
<comment type="caution">
    <text evidence="3">The sequence shown here is derived from an EMBL/GenBank/DDBJ whole genome shotgun (WGS) entry which is preliminary data.</text>
</comment>
<evidence type="ECO:0000313" key="3">
    <source>
        <dbReference type="EMBL" id="KAE9080754.1"/>
    </source>
</evidence>
<feature type="domain" description="SET" evidence="2">
    <location>
        <begin position="338"/>
        <end position="459"/>
    </location>
</feature>
<evidence type="ECO:0000259" key="2">
    <source>
        <dbReference type="PROSITE" id="PS50280"/>
    </source>
</evidence>
<dbReference type="InterPro" id="IPR049203">
    <property type="entry name" value="DUF6818"/>
</dbReference>
<accession>A0A6A3QQX2</accession>
<sequence>MSLPYITNITHSVRHQLQPLTFEKSPLTDKCPTSLRAATTKTATMVHLVHSAVHWSSRCIVDTSSDDENVSSNLQRGGVQAPAESAKSSSPASTSSTGTSTPPWMSPRRSLRVPKEVSNPPPAKPSTAAAAASTPPPTDPRPPATPPATRNPRNPTTSSPVLLEDPPASRPRSPSPVQPEAAAAPRPRTPSPTPRQPLRERCSSRMERRAVSAPYQRRSTLRQEATSPTVSPNAVMRATRGSRATRAPVGLRAARPRAVRRQQQGRFVPARWPFAVAHLREQFNPTGVIFPAVPHFGWCNCVEPCRVGRCRNSLLQLYCNVNCCLYGGNCGNGLDESTKVALVRNAATRELAVVAQEFIDAGEVLGEYLGELEHVSVSHATRPRNEGYRLIMTQRPERPSHPVRVAINARHMGGLMRFVNHSCAPVAQFLEVGNGRRTTVVIATTHAVYEGDKITVDYGPDLWFWELCSIVTLGLVCFDTAVDVSAERPWRQNERALPTASALSLRAISPCRLQQATSSAPSSPPPTSVLMAKQTGSTNYKLSEVRRLLALVEHYLPLGKDEWERLAVAYNSNRGRGVAERDHESLCRKFKVLYGARKPTGVAEMPPHVKQAKLLKQSIDAKASVVDMDYGADVDNEVEEEGENEEEEEEYEADLCFDFEGDEGLGHNSPVGDDADTSERASMSDSMHSGEAQTSAGDNTHVNSGDFSELLRSAGVYEGLEAFATPRPSPPAAQSTQRKLRSSATKKTGQGPSAAGVAAASTATTDGANATSGSQPATAGRSQGKKPSKQKPYATSCNRLGGINLAEFRDTVGRKCAADEDEELAEASYAKVKRVKAVRATTELKKRLSDLESSSSNMGGTMFEMLLMMREENERKAELRRTDEEQRRRDELAAREARYLADKAETEERSRLEKQEAEERRRQEKQEAEERARRDKEDARARTQELLLILGALTKKE</sequence>
<dbReference type="EMBL" id="QXFZ01002101">
    <property type="protein sequence ID" value="KAE9080754.1"/>
    <property type="molecule type" value="Genomic_DNA"/>
</dbReference>
<name>A0A6A3QQX2_9STRA</name>
<organism evidence="3 4">
    <name type="scientific">Phytophthora fragariae</name>
    <dbReference type="NCBI Taxonomy" id="53985"/>
    <lineage>
        <taxon>Eukaryota</taxon>
        <taxon>Sar</taxon>
        <taxon>Stramenopiles</taxon>
        <taxon>Oomycota</taxon>
        <taxon>Peronosporomycetes</taxon>
        <taxon>Peronosporales</taxon>
        <taxon>Peronosporaceae</taxon>
        <taxon>Phytophthora</taxon>
    </lineage>
</organism>
<evidence type="ECO:0000313" key="4">
    <source>
        <dbReference type="Proteomes" id="UP000441208"/>
    </source>
</evidence>
<feature type="compositionally biased region" description="Polar residues" evidence="1">
    <location>
        <begin position="222"/>
        <end position="232"/>
    </location>
</feature>
<dbReference type="Pfam" id="PF20681">
    <property type="entry name" value="DUF6818"/>
    <property type="match status" value="1"/>
</dbReference>
<feature type="region of interest" description="Disordered" evidence="1">
    <location>
        <begin position="65"/>
        <end position="262"/>
    </location>
</feature>
<feature type="region of interest" description="Disordered" evidence="1">
    <location>
        <begin position="874"/>
        <end position="941"/>
    </location>
</feature>
<dbReference type="SMART" id="SM00317">
    <property type="entry name" value="SET"/>
    <property type="match status" value="1"/>
</dbReference>
<dbReference type="InterPro" id="IPR001214">
    <property type="entry name" value="SET_dom"/>
</dbReference>
<feature type="compositionally biased region" description="Polar residues" evidence="1">
    <location>
        <begin position="732"/>
        <end position="750"/>
    </location>
</feature>